<gene>
    <name evidence="2" type="ORF">E2C01_093372</name>
</gene>
<organism evidence="2 3">
    <name type="scientific">Portunus trituberculatus</name>
    <name type="common">Swimming crab</name>
    <name type="synonym">Neptunus trituberculatus</name>
    <dbReference type="NCBI Taxonomy" id="210409"/>
    <lineage>
        <taxon>Eukaryota</taxon>
        <taxon>Metazoa</taxon>
        <taxon>Ecdysozoa</taxon>
        <taxon>Arthropoda</taxon>
        <taxon>Crustacea</taxon>
        <taxon>Multicrustacea</taxon>
        <taxon>Malacostraca</taxon>
        <taxon>Eumalacostraca</taxon>
        <taxon>Eucarida</taxon>
        <taxon>Decapoda</taxon>
        <taxon>Pleocyemata</taxon>
        <taxon>Brachyura</taxon>
        <taxon>Eubrachyura</taxon>
        <taxon>Portunoidea</taxon>
        <taxon>Portunidae</taxon>
        <taxon>Portuninae</taxon>
        <taxon>Portunus</taxon>
    </lineage>
</organism>
<keyword evidence="3" id="KW-1185">Reference proteome</keyword>
<evidence type="ECO:0000313" key="3">
    <source>
        <dbReference type="Proteomes" id="UP000324222"/>
    </source>
</evidence>
<name>A0A5B7JPM1_PORTR</name>
<comment type="caution">
    <text evidence="2">The sequence shown here is derived from an EMBL/GenBank/DDBJ whole genome shotgun (WGS) entry which is preliminary data.</text>
</comment>
<dbReference type="Proteomes" id="UP000324222">
    <property type="component" value="Unassembled WGS sequence"/>
</dbReference>
<feature type="region of interest" description="Disordered" evidence="1">
    <location>
        <begin position="1"/>
        <end position="30"/>
    </location>
</feature>
<dbReference type="EMBL" id="VSRR010112401">
    <property type="protein sequence ID" value="MPC98022.1"/>
    <property type="molecule type" value="Genomic_DNA"/>
</dbReference>
<feature type="compositionally biased region" description="Basic and acidic residues" evidence="1">
    <location>
        <begin position="1"/>
        <end position="11"/>
    </location>
</feature>
<evidence type="ECO:0000313" key="2">
    <source>
        <dbReference type="EMBL" id="MPC98022.1"/>
    </source>
</evidence>
<sequence length="69" mass="7667">MDELRDVEHRPPSSSSNSSSSSSSGTQEWRPWWYPSVGRGSRWMGEGCPSPISPRPTTLVRGVARFSET</sequence>
<protein>
    <submittedName>
        <fullName evidence="2">Uncharacterized protein</fullName>
    </submittedName>
</protein>
<accession>A0A5B7JPM1</accession>
<proteinExistence type="predicted"/>
<dbReference type="AlphaFoldDB" id="A0A5B7JPM1"/>
<feature type="compositionally biased region" description="Low complexity" evidence="1">
    <location>
        <begin position="13"/>
        <end position="24"/>
    </location>
</feature>
<reference evidence="2 3" key="1">
    <citation type="submission" date="2019-05" db="EMBL/GenBank/DDBJ databases">
        <title>Another draft genome of Portunus trituberculatus and its Hox gene families provides insights of decapod evolution.</title>
        <authorList>
            <person name="Jeong J.-H."/>
            <person name="Song I."/>
            <person name="Kim S."/>
            <person name="Choi T."/>
            <person name="Kim D."/>
            <person name="Ryu S."/>
            <person name="Kim W."/>
        </authorList>
    </citation>
    <scope>NUCLEOTIDE SEQUENCE [LARGE SCALE GENOMIC DNA]</scope>
    <source>
        <tissue evidence="2">Muscle</tissue>
    </source>
</reference>
<evidence type="ECO:0000256" key="1">
    <source>
        <dbReference type="SAM" id="MobiDB-lite"/>
    </source>
</evidence>